<feature type="domain" description="Histidine kinase" evidence="9">
    <location>
        <begin position="4"/>
        <end position="247"/>
    </location>
</feature>
<dbReference type="Gene3D" id="3.30.565.10">
    <property type="entry name" value="Histidine kinase-like ATPase, C-terminal domain"/>
    <property type="match status" value="1"/>
</dbReference>
<dbReference type="GO" id="GO:0005524">
    <property type="term" value="F:ATP binding"/>
    <property type="evidence" value="ECO:0007669"/>
    <property type="project" value="UniProtKB-KW"/>
</dbReference>
<evidence type="ECO:0000256" key="4">
    <source>
        <dbReference type="ARBA" id="ARBA00022679"/>
    </source>
</evidence>
<dbReference type="Pfam" id="PF02518">
    <property type="entry name" value="HATPase_c"/>
    <property type="match status" value="1"/>
</dbReference>
<dbReference type="SUPFAM" id="SSF47384">
    <property type="entry name" value="Homodimeric domain of signal transducing histidine kinase"/>
    <property type="match status" value="1"/>
</dbReference>
<keyword evidence="6 10" id="KW-0418">Kinase</keyword>
<dbReference type="InterPro" id="IPR005467">
    <property type="entry name" value="His_kinase_dom"/>
</dbReference>
<accession>A0A1W1HJI5</accession>
<dbReference type="CDD" id="cd00082">
    <property type="entry name" value="HisKA"/>
    <property type="match status" value="1"/>
</dbReference>
<evidence type="ECO:0000256" key="6">
    <source>
        <dbReference type="ARBA" id="ARBA00022777"/>
    </source>
</evidence>
<dbReference type="GO" id="GO:0000155">
    <property type="term" value="F:phosphorelay sensor kinase activity"/>
    <property type="evidence" value="ECO:0007669"/>
    <property type="project" value="InterPro"/>
</dbReference>
<gene>
    <name evidence="10" type="ORF">MTBBW1_750053</name>
</gene>
<dbReference type="InterPro" id="IPR003594">
    <property type="entry name" value="HATPase_dom"/>
</dbReference>
<evidence type="ECO:0000313" key="11">
    <source>
        <dbReference type="Proteomes" id="UP000191931"/>
    </source>
</evidence>
<keyword evidence="5" id="KW-0547">Nucleotide-binding</keyword>
<dbReference type="InterPro" id="IPR036890">
    <property type="entry name" value="HATPase_C_sf"/>
</dbReference>
<evidence type="ECO:0000256" key="8">
    <source>
        <dbReference type="ARBA" id="ARBA00023012"/>
    </source>
</evidence>
<evidence type="ECO:0000256" key="7">
    <source>
        <dbReference type="ARBA" id="ARBA00022840"/>
    </source>
</evidence>
<protein>
    <recommendedName>
        <fullName evidence="2">histidine kinase</fullName>
        <ecNumber evidence="2">2.7.13.3</ecNumber>
    </recommendedName>
</protein>
<evidence type="ECO:0000256" key="1">
    <source>
        <dbReference type="ARBA" id="ARBA00000085"/>
    </source>
</evidence>
<dbReference type="Proteomes" id="UP000191931">
    <property type="component" value="Unassembled WGS sequence"/>
</dbReference>
<proteinExistence type="predicted"/>
<comment type="catalytic activity">
    <reaction evidence="1">
        <text>ATP + protein L-histidine = ADP + protein N-phospho-L-histidine.</text>
        <dbReference type="EC" id="2.7.13.3"/>
    </reaction>
</comment>
<dbReference type="AlphaFoldDB" id="A0A1W1HJI5"/>
<keyword evidence="8" id="KW-0902">Two-component regulatory system</keyword>
<sequence length="251" mass="27989">MSTGIAHEINNPLAIINESAGFMKEVIETPEMSAFSRKGDLLLGIEKIEKSVKRARRITHQLLGHVKKQDSAFSEVNLEMLTKETLDLLKKDIEDKEISVELKMESNAKLLWSDPYQIRQVLINLLSNAIHALSKKGTITILTTIPDKFSEIDGLNRLHKNGESSACLEWSEESFLSLEIRDNGIGIPKENLGKIFDPFFTTKSFDQGTGLGLFVVHKIISGLGGQIEVESTVGKGTSFFIKLPRHLENKT</sequence>
<name>A0A1W1HJI5_9BACT</name>
<dbReference type="EMBL" id="FWEV01000320">
    <property type="protein sequence ID" value="SLM32532.1"/>
    <property type="molecule type" value="Genomic_DNA"/>
</dbReference>
<evidence type="ECO:0000313" key="10">
    <source>
        <dbReference type="EMBL" id="SLM32532.1"/>
    </source>
</evidence>
<dbReference type="STRING" id="1246637.MTBBW1_750053"/>
<keyword evidence="11" id="KW-1185">Reference proteome</keyword>
<evidence type="ECO:0000256" key="2">
    <source>
        <dbReference type="ARBA" id="ARBA00012438"/>
    </source>
</evidence>
<dbReference type="PRINTS" id="PR00344">
    <property type="entry name" value="BCTRLSENSOR"/>
</dbReference>
<dbReference type="InterPro" id="IPR004358">
    <property type="entry name" value="Sig_transdc_His_kin-like_C"/>
</dbReference>
<evidence type="ECO:0000259" key="9">
    <source>
        <dbReference type="PROSITE" id="PS50109"/>
    </source>
</evidence>
<keyword evidence="4" id="KW-0808">Transferase</keyword>
<organism evidence="10 11">
    <name type="scientific">Desulfamplus magnetovallimortis</name>
    <dbReference type="NCBI Taxonomy" id="1246637"/>
    <lineage>
        <taxon>Bacteria</taxon>
        <taxon>Pseudomonadati</taxon>
        <taxon>Thermodesulfobacteriota</taxon>
        <taxon>Desulfobacteria</taxon>
        <taxon>Desulfobacterales</taxon>
        <taxon>Desulfobacteraceae</taxon>
        <taxon>Desulfamplus</taxon>
    </lineage>
</organism>
<dbReference type="Gene3D" id="1.10.287.130">
    <property type="match status" value="1"/>
</dbReference>
<dbReference type="InterPro" id="IPR003661">
    <property type="entry name" value="HisK_dim/P_dom"/>
</dbReference>
<dbReference type="SMART" id="SM00387">
    <property type="entry name" value="HATPase_c"/>
    <property type="match status" value="1"/>
</dbReference>
<dbReference type="PANTHER" id="PTHR43065:SF10">
    <property type="entry name" value="PEROXIDE STRESS-ACTIVATED HISTIDINE KINASE MAK3"/>
    <property type="match status" value="1"/>
</dbReference>
<reference evidence="10 11" key="1">
    <citation type="submission" date="2017-03" db="EMBL/GenBank/DDBJ databases">
        <authorList>
            <person name="Afonso C.L."/>
            <person name="Miller P.J."/>
            <person name="Scott M.A."/>
            <person name="Spackman E."/>
            <person name="Goraichik I."/>
            <person name="Dimitrov K.M."/>
            <person name="Suarez D.L."/>
            <person name="Swayne D.E."/>
        </authorList>
    </citation>
    <scope>NUCLEOTIDE SEQUENCE [LARGE SCALE GENOMIC DNA]</scope>
    <source>
        <strain evidence="10">PRJEB14757</strain>
    </source>
</reference>
<keyword evidence="7" id="KW-0067">ATP-binding</keyword>
<keyword evidence="3" id="KW-0597">Phosphoprotein</keyword>
<dbReference type="EC" id="2.7.13.3" evidence="2"/>
<evidence type="ECO:0000256" key="5">
    <source>
        <dbReference type="ARBA" id="ARBA00022741"/>
    </source>
</evidence>
<dbReference type="InterPro" id="IPR036097">
    <property type="entry name" value="HisK_dim/P_sf"/>
</dbReference>
<evidence type="ECO:0000256" key="3">
    <source>
        <dbReference type="ARBA" id="ARBA00022553"/>
    </source>
</evidence>
<dbReference type="SUPFAM" id="SSF55874">
    <property type="entry name" value="ATPase domain of HSP90 chaperone/DNA topoisomerase II/histidine kinase"/>
    <property type="match status" value="1"/>
</dbReference>
<dbReference type="PANTHER" id="PTHR43065">
    <property type="entry name" value="SENSOR HISTIDINE KINASE"/>
    <property type="match status" value="1"/>
</dbReference>
<dbReference type="PROSITE" id="PS50109">
    <property type="entry name" value="HIS_KIN"/>
    <property type="match status" value="1"/>
</dbReference>